<dbReference type="AlphaFoldDB" id="A0A8H4A4I8"/>
<evidence type="ECO:0000313" key="2">
    <source>
        <dbReference type="Proteomes" id="UP000439903"/>
    </source>
</evidence>
<dbReference type="OrthoDB" id="2419604at2759"/>
<dbReference type="EMBL" id="WTPW01001719">
    <property type="protein sequence ID" value="KAF0419061.1"/>
    <property type="molecule type" value="Genomic_DNA"/>
</dbReference>
<gene>
    <name evidence="1" type="ORF">F8M41_007224</name>
</gene>
<organism evidence="1 2">
    <name type="scientific">Gigaspora margarita</name>
    <dbReference type="NCBI Taxonomy" id="4874"/>
    <lineage>
        <taxon>Eukaryota</taxon>
        <taxon>Fungi</taxon>
        <taxon>Fungi incertae sedis</taxon>
        <taxon>Mucoromycota</taxon>
        <taxon>Glomeromycotina</taxon>
        <taxon>Glomeromycetes</taxon>
        <taxon>Diversisporales</taxon>
        <taxon>Gigasporaceae</taxon>
        <taxon>Gigaspora</taxon>
    </lineage>
</organism>
<sequence>MSTDPTPQNISCLKTLALNVLKNSSPEKLASNINIPELDPYKISNKKAKKPVKKKSHILKDLIKELSTEPGTPQDPVTRKENAVNFNDLYNNITNAEAQNKILNRDVIT</sequence>
<reference evidence="1 2" key="1">
    <citation type="journal article" date="2019" name="Environ. Microbiol.">
        <title>At the nexus of three kingdoms: the genome of the mycorrhizal fungus Gigaspora margarita provides insights into plant, endobacterial and fungal interactions.</title>
        <authorList>
            <person name="Venice F."/>
            <person name="Ghignone S."/>
            <person name="Salvioli di Fossalunga A."/>
            <person name="Amselem J."/>
            <person name="Novero M."/>
            <person name="Xianan X."/>
            <person name="Sedzielewska Toro K."/>
            <person name="Morin E."/>
            <person name="Lipzen A."/>
            <person name="Grigoriev I.V."/>
            <person name="Henrissat B."/>
            <person name="Martin F.M."/>
            <person name="Bonfante P."/>
        </authorList>
    </citation>
    <scope>NUCLEOTIDE SEQUENCE [LARGE SCALE GENOMIC DNA]</scope>
    <source>
        <strain evidence="1 2">BEG34</strain>
    </source>
</reference>
<comment type="caution">
    <text evidence="1">The sequence shown here is derived from an EMBL/GenBank/DDBJ whole genome shotgun (WGS) entry which is preliminary data.</text>
</comment>
<proteinExistence type="predicted"/>
<evidence type="ECO:0000313" key="1">
    <source>
        <dbReference type="EMBL" id="KAF0419061.1"/>
    </source>
</evidence>
<protein>
    <submittedName>
        <fullName evidence="1">Uncharacterized protein</fullName>
    </submittedName>
</protein>
<keyword evidence="2" id="KW-1185">Reference proteome</keyword>
<accession>A0A8H4A4I8</accession>
<name>A0A8H4A4I8_GIGMA</name>
<dbReference type="Proteomes" id="UP000439903">
    <property type="component" value="Unassembled WGS sequence"/>
</dbReference>